<dbReference type="RefSeq" id="WP_173082706.1">
    <property type="nucleotide sequence ID" value="NZ_BAABJB010000012.1"/>
</dbReference>
<dbReference type="SUPFAM" id="SSF69279">
    <property type="entry name" value="Phage tail proteins"/>
    <property type="match status" value="1"/>
</dbReference>
<dbReference type="Proteomes" id="UP000482960">
    <property type="component" value="Unassembled WGS sequence"/>
</dbReference>
<protein>
    <submittedName>
        <fullName evidence="2">Uncharacterized protein</fullName>
    </submittedName>
</protein>
<name>A0A6V8LK04_9ACTN</name>
<evidence type="ECO:0000313" key="3">
    <source>
        <dbReference type="Proteomes" id="UP000482960"/>
    </source>
</evidence>
<reference evidence="2 3" key="1">
    <citation type="submission" date="2020-03" db="EMBL/GenBank/DDBJ databases">
        <title>Whole genome shotgun sequence of Phytohabitans rumicis NBRC 108638.</title>
        <authorList>
            <person name="Komaki H."/>
            <person name="Tamura T."/>
        </authorList>
    </citation>
    <scope>NUCLEOTIDE SEQUENCE [LARGE SCALE GENOMIC DNA]</scope>
    <source>
        <strain evidence="2 3">NBRC 108638</strain>
    </source>
</reference>
<keyword evidence="3" id="KW-1185">Reference proteome</keyword>
<evidence type="ECO:0000256" key="1">
    <source>
        <dbReference type="SAM" id="MobiDB-lite"/>
    </source>
</evidence>
<feature type="compositionally biased region" description="Polar residues" evidence="1">
    <location>
        <begin position="234"/>
        <end position="244"/>
    </location>
</feature>
<sequence>MAEASDKSPVGEVEVSLDRTDWRDVSPPVQSIEIEDHDQLTDKATIVLDDHTGALAGAGFEGLFVRLTLGWQAQPAAIFEGEITSARVLAQPEGQKIELTALDFTYRMSRQPYVPTEWAVGERLSEVLKRIATRADYHIAVKRPEDIQPTDDAPLTAQNARRPADGLNEWQFILREADRQGCRTFVEYDGKVSAFYFVPVDRLATAEPEGNLRYCRGIGELIEFDYERISSGATPTLATSTTDPATGASVELPATPPAPPPPLPPPDTDRNVTPRQRSAIEALTELSAAATARLKPPEGKVTGEAADAAGVAVRVRPDPLRRLGQRGRGVAVGNVQLRAKSRVLITGVAPWAEGEWYLAKVNHVYTRERVNNRFRPSYFTKFTATR</sequence>
<proteinExistence type="predicted"/>
<organism evidence="2 3">
    <name type="scientific">Phytohabitans rumicis</name>
    <dbReference type="NCBI Taxonomy" id="1076125"/>
    <lineage>
        <taxon>Bacteria</taxon>
        <taxon>Bacillati</taxon>
        <taxon>Actinomycetota</taxon>
        <taxon>Actinomycetes</taxon>
        <taxon>Micromonosporales</taxon>
        <taxon>Micromonosporaceae</taxon>
    </lineage>
</organism>
<feature type="compositionally biased region" description="Pro residues" evidence="1">
    <location>
        <begin position="254"/>
        <end position="266"/>
    </location>
</feature>
<gene>
    <name evidence="2" type="ORF">Prum_088500</name>
</gene>
<dbReference type="AlphaFoldDB" id="A0A6V8LK04"/>
<evidence type="ECO:0000313" key="2">
    <source>
        <dbReference type="EMBL" id="GFJ95208.1"/>
    </source>
</evidence>
<feature type="region of interest" description="Disordered" evidence="1">
    <location>
        <begin position="234"/>
        <end position="273"/>
    </location>
</feature>
<reference evidence="2 3" key="2">
    <citation type="submission" date="2020-03" db="EMBL/GenBank/DDBJ databases">
        <authorList>
            <person name="Ichikawa N."/>
            <person name="Kimura A."/>
            <person name="Kitahashi Y."/>
            <person name="Uohara A."/>
        </authorList>
    </citation>
    <scope>NUCLEOTIDE SEQUENCE [LARGE SCALE GENOMIC DNA]</scope>
    <source>
        <strain evidence="2 3">NBRC 108638</strain>
    </source>
</reference>
<accession>A0A6V8LK04</accession>
<dbReference type="EMBL" id="BLPG01000001">
    <property type="protein sequence ID" value="GFJ95208.1"/>
    <property type="molecule type" value="Genomic_DNA"/>
</dbReference>
<comment type="caution">
    <text evidence="2">The sequence shown here is derived from an EMBL/GenBank/DDBJ whole genome shotgun (WGS) entry which is preliminary data.</text>
</comment>